<evidence type="ECO:0000256" key="5">
    <source>
        <dbReference type="SAM" id="MobiDB-lite"/>
    </source>
</evidence>
<dbReference type="Pfam" id="PF00106">
    <property type="entry name" value="adh_short"/>
    <property type="match status" value="1"/>
</dbReference>
<comment type="similarity">
    <text evidence="1 4">Belongs to the short-chain dehydrogenases/reductases (SDR) family.</text>
</comment>
<keyword evidence="3" id="KW-0560">Oxidoreductase</keyword>
<dbReference type="RefSeq" id="WP_079730291.1">
    <property type="nucleotide sequence ID" value="NZ_FVZE01000002.1"/>
</dbReference>
<dbReference type="PRINTS" id="PR00080">
    <property type="entry name" value="SDRFAMILY"/>
</dbReference>
<evidence type="ECO:0000313" key="6">
    <source>
        <dbReference type="EMBL" id="SLJ97342.1"/>
    </source>
</evidence>
<evidence type="ECO:0000256" key="2">
    <source>
        <dbReference type="ARBA" id="ARBA00022857"/>
    </source>
</evidence>
<dbReference type="InterPro" id="IPR036291">
    <property type="entry name" value="NAD(P)-bd_dom_sf"/>
</dbReference>
<dbReference type="Gene3D" id="3.40.50.720">
    <property type="entry name" value="NAD(P)-binding Rossmann-like Domain"/>
    <property type="match status" value="1"/>
</dbReference>
<sequence>MTQVAGRTAFITGGGSGVALGQAKVFAKAGCRIAIADIRQDHLDEAMAHFANTDATVMPVLLDITDREAYRRAADDVEAELGPVELLFNTAGVSHFGAIQDATYDDWDWQIDVNLRGVINGVRTFVPRMVERGNGGHIVNTASMSAFVALKGTGIYCTTKMAVRGLTETLALDLDGTGIGVSLLCPGAVNTNIHEALLTRPKHLADTGYYRADPTMFEHLKKVIEIGMEPETLARHVLKGVQEDQLYILPYAEFRGTLEDIHARVMGALARPEDDPDYERRVARGVPGGERKQEEAA</sequence>
<accession>A0A1U6HNG3</accession>
<dbReference type="EMBL" id="FVZE01000002">
    <property type="protein sequence ID" value="SLJ97342.1"/>
    <property type="molecule type" value="Genomic_DNA"/>
</dbReference>
<evidence type="ECO:0000313" key="7">
    <source>
        <dbReference type="Proteomes" id="UP000190989"/>
    </source>
</evidence>
<reference evidence="7" key="1">
    <citation type="submission" date="2017-02" db="EMBL/GenBank/DDBJ databases">
        <authorList>
            <person name="Varghese N."/>
            <person name="Submissions S."/>
        </authorList>
    </citation>
    <scope>NUCLEOTIDE SEQUENCE [LARGE SCALE GENOMIC DNA]</scope>
    <source>
        <strain evidence="7">SM117</strain>
    </source>
</reference>
<dbReference type="AlphaFoldDB" id="A0A1U6HNG3"/>
<keyword evidence="7" id="KW-1185">Reference proteome</keyword>
<dbReference type="CDD" id="cd05233">
    <property type="entry name" value="SDR_c"/>
    <property type="match status" value="1"/>
</dbReference>
<protein>
    <submittedName>
        <fullName evidence="6">NADP-dependent 3-hydroxy acid dehydrogenase YdfG</fullName>
    </submittedName>
</protein>
<dbReference type="SUPFAM" id="SSF51735">
    <property type="entry name" value="NAD(P)-binding Rossmann-fold domains"/>
    <property type="match status" value="1"/>
</dbReference>
<name>A0A1U6HNG3_9SPHN</name>
<dbReference type="PROSITE" id="PS00061">
    <property type="entry name" value="ADH_SHORT"/>
    <property type="match status" value="1"/>
</dbReference>
<dbReference type="PRINTS" id="PR00081">
    <property type="entry name" value="GDHRDH"/>
</dbReference>
<evidence type="ECO:0000256" key="4">
    <source>
        <dbReference type="RuleBase" id="RU000363"/>
    </source>
</evidence>
<dbReference type="Proteomes" id="UP000190989">
    <property type="component" value="Unassembled WGS sequence"/>
</dbReference>
<dbReference type="PANTHER" id="PTHR43391:SF14">
    <property type="entry name" value="DEHYDROGENASE_REDUCTASE SDR FAMILY PROTEIN 7-LIKE"/>
    <property type="match status" value="1"/>
</dbReference>
<dbReference type="PANTHER" id="PTHR43391">
    <property type="entry name" value="RETINOL DEHYDROGENASE-RELATED"/>
    <property type="match status" value="1"/>
</dbReference>
<keyword evidence="2" id="KW-0521">NADP</keyword>
<gene>
    <name evidence="6" type="ORF">SAMN06295987_102827</name>
</gene>
<organism evidence="6 7">
    <name type="scientific">Novosphingobium mathurense</name>
    <dbReference type="NCBI Taxonomy" id="428990"/>
    <lineage>
        <taxon>Bacteria</taxon>
        <taxon>Pseudomonadati</taxon>
        <taxon>Pseudomonadota</taxon>
        <taxon>Alphaproteobacteria</taxon>
        <taxon>Sphingomonadales</taxon>
        <taxon>Sphingomonadaceae</taxon>
        <taxon>Novosphingobium</taxon>
    </lineage>
</organism>
<evidence type="ECO:0000256" key="1">
    <source>
        <dbReference type="ARBA" id="ARBA00006484"/>
    </source>
</evidence>
<dbReference type="FunFam" id="3.40.50.720:FF:000084">
    <property type="entry name" value="Short-chain dehydrogenase reductase"/>
    <property type="match status" value="1"/>
</dbReference>
<evidence type="ECO:0000256" key="3">
    <source>
        <dbReference type="ARBA" id="ARBA00023002"/>
    </source>
</evidence>
<proteinExistence type="inferred from homology"/>
<dbReference type="STRING" id="428990.SAMN06295987_102827"/>
<dbReference type="InterPro" id="IPR002347">
    <property type="entry name" value="SDR_fam"/>
</dbReference>
<dbReference type="InterPro" id="IPR020904">
    <property type="entry name" value="Sc_DH/Rdtase_CS"/>
</dbReference>
<dbReference type="GO" id="GO:0016491">
    <property type="term" value="F:oxidoreductase activity"/>
    <property type="evidence" value="ECO:0007669"/>
    <property type="project" value="UniProtKB-KW"/>
</dbReference>
<feature type="region of interest" description="Disordered" evidence="5">
    <location>
        <begin position="272"/>
        <end position="297"/>
    </location>
</feature>